<evidence type="ECO:0000313" key="1">
    <source>
        <dbReference type="EMBL" id="EFN64500.1"/>
    </source>
</evidence>
<sequence>PAKSPDLNSIENVWAQMKLSWRAGQLRTRDALRNHVHQVWQQLSQKEGYTQNLIYSMQRRLQLVIE</sequence>
<proteinExistence type="predicted"/>
<feature type="non-terminal residue" evidence="1">
    <location>
        <position position="66"/>
    </location>
</feature>
<evidence type="ECO:0008006" key="3">
    <source>
        <dbReference type="Google" id="ProtNLM"/>
    </source>
</evidence>
<dbReference type="GO" id="GO:0003676">
    <property type="term" value="F:nucleic acid binding"/>
    <property type="evidence" value="ECO:0007669"/>
    <property type="project" value="InterPro"/>
</dbReference>
<gene>
    <name evidence="1" type="ORF">EAG_11573</name>
</gene>
<dbReference type="InParanoid" id="E2APY3"/>
<organism evidence="2">
    <name type="scientific">Camponotus floridanus</name>
    <name type="common">Florida carpenter ant</name>
    <dbReference type="NCBI Taxonomy" id="104421"/>
    <lineage>
        <taxon>Eukaryota</taxon>
        <taxon>Metazoa</taxon>
        <taxon>Ecdysozoa</taxon>
        <taxon>Arthropoda</taxon>
        <taxon>Hexapoda</taxon>
        <taxon>Insecta</taxon>
        <taxon>Pterygota</taxon>
        <taxon>Neoptera</taxon>
        <taxon>Endopterygota</taxon>
        <taxon>Hymenoptera</taxon>
        <taxon>Apocrita</taxon>
        <taxon>Aculeata</taxon>
        <taxon>Formicoidea</taxon>
        <taxon>Formicidae</taxon>
        <taxon>Formicinae</taxon>
        <taxon>Camponotus</taxon>
    </lineage>
</organism>
<dbReference type="AlphaFoldDB" id="E2APY3"/>
<dbReference type="InterPro" id="IPR036397">
    <property type="entry name" value="RNaseH_sf"/>
</dbReference>
<accession>E2APY3</accession>
<reference evidence="1 2" key="1">
    <citation type="journal article" date="2010" name="Science">
        <title>Genomic comparison of the ants Camponotus floridanus and Harpegnathos saltator.</title>
        <authorList>
            <person name="Bonasio R."/>
            <person name="Zhang G."/>
            <person name="Ye C."/>
            <person name="Mutti N.S."/>
            <person name="Fang X."/>
            <person name="Qin N."/>
            <person name="Donahue G."/>
            <person name="Yang P."/>
            <person name="Li Q."/>
            <person name="Li C."/>
            <person name="Zhang P."/>
            <person name="Huang Z."/>
            <person name="Berger S.L."/>
            <person name="Reinberg D."/>
            <person name="Wang J."/>
            <person name="Liebig J."/>
        </authorList>
    </citation>
    <scope>NUCLEOTIDE SEQUENCE [LARGE SCALE GENOMIC DNA]</scope>
    <source>
        <strain evidence="2">C129</strain>
    </source>
</reference>
<keyword evidence="2" id="KW-1185">Reference proteome</keyword>
<dbReference type="Proteomes" id="UP000000311">
    <property type="component" value="Unassembled WGS sequence"/>
</dbReference>
<protein>
    <recommendedName>
        <fullName evidence="3">Tc1-like transposase DDE domain-containing protein</fullName>
    </recommendedName>
</protein>
<evidence type="ECO:0000313" key="2">
    <source>
        <dbReference type="Proteomes" id="UP000000311"/>
    </source>
</evidence>
<dbReference type="EMBL" id="GL441643">
    <property type="protein sequence ID" value="EFN64500.1"/>
    <property type="molecule type" value="Genomic_DNA"/>
</dbReference>
<name>E2APY3_CAMFO</name>
<feature type="non-terminal residue" evidence="1">
    <location>
        <position position="1"/>
    </location>
</feature>
<dbReference type="Gene3D" id="3.30.420.10">
    <property type="entry name" value="Ribonuclease H-like superfamily/Ribonuclease H"/>
    <property type="match status" value="1"/>
</dbReference>